<evidence type="ECO:0000256" key="1">
    <source>
        <dbReference type="SAM" id="MobiDB-lite"/>
    </source>
</evidence>
<dbReference type="PANTHER" id="PTHR36681:SF3">
    <property type="entry name" value="NUCLEAR GTPASE, GERMINAL CENTER-ASSOCIATED, TANDEM DUPLICATE 3"/>
    <property type="match status" value="1"/>
</dbReference>
<feature type="compositionally biased region" description="Low complexity" evidence="1">
    <location>
        <begin position="10"/>
        <end position="24"/>
    </location>
</feature>
<dbReference type="Proteomes" id="UP000799750">
    <property type="component" value="Unassembled WGS sequence"/>
</dbReference>
<feature type="domain" description="Dynamin N-terminal" evidence="2">
    <location>
        <begin position="261"/>
        <end position="512"/>
    </location>
</feature>
<feature type="domain" description="DUF7605" evidence="3">
    <location>
        <begin position="744"/>
        <end position="926"/>
    </location>
</feature>
<dbReference type="PANTHER" id="PTHR36681">
    <property type="entry name" value="NUCLEAR GTPASE, GERMINAL CENTER-ASSOCIATED, TANDEM DUPLICATE 3"/>
    <property type="match status" value="1"/>
</dbReference>
<evidence type="ECO:0008006" key="6">
    <source>
        <dbReference type="Google" id="ProtNLM"/>
    </source>
</evidence>
<dbReference type="SUPFAM" id="SSF52540">
    <property type="entry name" value="P-loop containing nucleoside triphosphate hydrolases"/>
    <property type="match status" value="1"/>
</dbReference>
<organism evidence="4 5">
    <name type="scientific">Lophium mytilinum</name>
    <dbReference type="NCBI Taxonomy" id="390894"/>
    <lineage>
        <taxon>Eukaryota</taxon>
        <taxon>Fungi</taxon>
        <taxon>Dikarya</taxon>
        <taxon>Ascomycota</taxon>
        <taxon>Pezizomycotina</taxon>
        <taxon>Dothideomycetes</taxon>
        <taxon>Pleosporomycetidae</taxon>
        <taxon>Mytilinidiales</taxon>
        <taxon>Mytilinidiaceae</taxon>
        <taxon>Lophium</taxon>
    </lineage>
</organism>
<evidence type="ECO:0000313" key="4">
    <source>
        <dbReference type="EMBL" id="KAF2496947.1"/>
    </source>
</evidence>
<keyword evidence="5" id="KW-1185">Reference proteome</keyword>
<dbReference type="Gene3D" id="3.40.50.300">
    <property type="entry name" value="P-loop containing nucleotide triphosphate hydrolases"/>
    <property type="match status" value="1"/>
</dbReference>
<protein>
    <recommendedName>
        <fullName evidence="6">G domain-containing protein</fullName>
    </recommendedName>
</protein>
<dbReference type="InterPro" id="IPR056024">
    <property type="entry name" value="DUF7605"/>
</dbReference>
<feature type="region of interest" description="Disordered" evidence="1">
    <location>
        <begin position="1"/>
        <end position="24"/>
    </location>
</feature>
<reference evidence="4" key="1">
    <citation type="journal article" date="2020" name="Stud. Mycol.">
        <title>101 Dothideomycetes genomes: a test case for predicting lifestyles and emergence of pathogens.</title>
        <authorList>
            <person name="Haridas S."/>
            <person name="Albert R."/>
            <person name="Binder M."/>
            <person name="Bloem J."/>
            <person name="Labutti K."/>
            <person name="Salamov A."/>
            <person name="Andreopoulos B."/>
            <person name="Baker S."/>
            <person name="Barry K."/>
            <person name="Bills G."/>
            <person name="Bluhm B."/>
            <person name="Cannon C."/>
            <person name="Castanera R."/>
            <person name="Culley D."/>
            <person name="Daum C."/>
            <person name="Ezra D."/>
            <person name="Gonzalez J."/>
            <person name="Henrissat B."/>
            <person name="Kuo A."/>
            <person name="Liang C."/>
            <person name="Lipzen A."/>
            <person name="Lutzoni F."/>
            <person name="Magnuson J."/>
            <person name="Mondo S."/>
            <person name="Nolan M."/>
            <person name="Ohm R."/>
            <person name="Pangilinan J."/>
            <person name="Park H.-J."/>
            <person name="Ramirez L."/>
            <person name="Alfaro M."/>
            <person name="Sun H."/>
            <person name="Tritt A."/>
            <person name="Yoshinaga Y."/>
            <person name="Zwiers L.-H."/>
            <person name="Turgeon B."/>
            <person name="Goodwin S."/>
            <person name="Spatafora J."/>
            <person name="Crous P."/>
            <person name="Grigoriev I."/>
        </authorList>
    </citation>
    <scope>NUCLEOTIDE SEQUENCE</scope>
    <source>
        <strain evidence="4">CBS 269.34</strain>
    </source>
</reference>
<gene>
    <name evidence="4" type="ORF">BU16DRAFT_616988</name>
</gene>
<dbReference type="InterPro" id="IPR027417">
    <property type="entry name" value="P-loop_NTPase"/>
</dbReference>
<evidence type="ECO:0000313" key="5">
    <source>
        <dbReference type="Proteomes" id="UP000799750"/>
    </source>
</evidence>
<sequence>MASTDSSDVGGILTPPSSGSPTLSAYISTYNRQYNVTPTPEREIPRIINGMGYLGLGENRDADDLDDASNLSTSRRAPMRDGSTESAGRSSYSRQYNATPTPERQLPSIEYDLGNLNLSDAESAAKTGSIHDSDPSSTLNAHRSTYSRQFNVTPTPERQIAVGLENLDLTSDRYLNDDAEPNQNYNNEDLEYNLRTENLPDVPIYDARLQSGLRDTKEELRELHEVMEFGPGALNQAPNLSILAQQTHRLSEFAYSETRTIGLVGDSGVGKSSLINSLLDERGIARSSGDGGACTNIVTEYRYPRTPDGPDYSFEVEYMSPEELRILLEDLVSSYRGYNTEAFREIINQAERDAVKDKAERAAAALNSIFGEHARYSEEDLSREGQDAAAQIVRDLESMVEEVQRHRPRGPTATRYSATASDAEDLTRQLNVFIRVRSRDGVPVLWPFVGIIRVYLRSLFLRSGVILADLPGLRDLNYARVRATDRYMRDCHEIFAVARIDRVTTDVGLRDIVNRCGGQRPLRIVCTRSEDINANETIASQPADAPRIRDLKSRIDHLKRTLNRLRRDRRQRTGNAEEILTIGDGLELAKLRLQEFLVQGRNTRVRESLRGTYADRVFERDLRIFCVSNVEYSEYRNEDVTLGTPHVNLSGIPDLRQYCQLIPAAAQFGAVAAFLEHQVPSLLGSIRQWLLQGSDGLTAERADALRAALDGSRNRLSGWNAVVSALKRNFKNDFRASIVDSFDQDSANWSFEARNVSGQWMGWHWASFAAFCRNYGDYQTPAAGYHNWNDDIVSTMRDDLEPDWDDLVRQAAERIDATFERISGMFEREEEALNNCLELAPNALGNLIENFGPKRDCIEDMLETASDNFVEQIKRIKNNALNGYPSSYITDKMRATYLDCQSEYGTGSDRRRKAHLQQRLAGTTLFSELKRTIKDAQWEVTDNAVEDIRTGLQREFDSLLQDIQSIVGEEGEVSESQRHPDTARRTGLLVETLAQELDDRHLLIEELRRHPSLR</sequence>
<accession>A0A6A6R0K8</accession>
<feature type="region of interest" description="Disordered" evidence="1">
    <location>
        <begin position="64"/>
        <end position="106"/>
    </location>
</feature>
<dbReference type="InterPro" id="IPR045063">
    <property type="entry name" value="Dynamin_N"/>
</dbReference>
<evidence type="ECO:0000259" key="3">
    <source>
        <dbReference type="Pfam" id="PF24564"/>
    </source>
</evidence>
<dbReference type="Pfam" id="PF24564">
    <property type="entry name" value="DUF7605"/>
    <property type="match status" value="1"/>
</dbReference>
<dbReference type="OrthoDB" id="3598281at2759"/>
<feature type="compositionally biased region" description="Polar residues" evidence="1">
    <location>
        <begin position="84"/>
        <end position="102"/>
    </location>
</feature>
<name>A0A6A6R0K8_9PEZI</name>
<dbReference type="Pfam" id="PF00350">
    <property type="entry name" value="Dynamin_N"/>
    <property type="match status" value="1"/>
</dbReference>
<dbReference type="AlphaFoldDB" id="A0A6A6R0K8"/>
<evidence type="ECO:0000259" key="2">
    <source>
        <dbReference type="Pfam" id="PF00350"/>
    </source>
</evidence>
<dbReference type="EMBL" id="MU004187">
    <property type="protein sequence ID" value="KAF2496947.1"/>
    <property type="molecule type" value="Genomic_DNA"/>
</dbReference>
<proteinExistence type="predicted"/>